<evidence type="ECO:0000313" key="4">
    <source>
        <dbReference type="Proteomes" id="UP000013893"/>
    </source>
</evidence>
<gene>
    <name evidence="3" type="ORF">L336_0271</name>
</gene>
<dbReference type="HOGENOM" id="CLU_640463_0_0_0"/>
<dbReference type="Gene3D" id="2.20.230.10">
    <property type="entry name" value="Resuscitation-promoting factor rpfb"/>
    <property type="match status" value="1"/>
</dbReference>
<name>R4PUX7_9BACT</name>
<dbReference type="AlphaFoldDB" id="R4PUX7"/>
<protein>
    <recommendedName>
        <fullName evidence="2">G5 domain-containing protein</fullName>
    </recommendedName>
</protein>
<evidence type="ECO:0000313" key="3">
    <source>
        <dbReference type="EMBL" id="AGL61980.1"/>
    </source>
</evidence>
<dbReference type="InterPro" id="IPR041219">
    <property type="entry name" value="Phage_lysozyme2"/>
</dbReference>
<dbReference type="Gene3D" id="1.10.530.10">
    <property type="match status" value="1"/>
</dbReference>
<evidence type="ECO:0000256" key="1">
    <source>
        <dbReference type="ARBA" id="ARBA00022729"/>
    </source>
</evidence>
<evidence type="ECO:0000259" key="2">
    <source>
        <dbReference type="PROSITE" id="PS51109"/>
    </source>
</evidence>
<keyword evidence="1" id="KW-0732">Signal</keyword>
<dbReference type="SMART" id="SM01208">
    <property type="entry name" value="G5"/>
    <property type="match status" value="1"/>
</dbReference>
<dbReference type="Pfam" id="PF18013">
    <property type="entry name" value="Phage_lysozyme2"/>
    <property type="match status" value="1"/>
</dbReference>
<keyword evidence="4" id="KW-1185">Reference proteome</keyword>
<sequence length="428" mass="47593">MKQILTTTPRSHRILLLAIASLLTIFVGLILALKTAHAASSLSGSGERVITVHDDGKTKGFYTKATTLRDALKEAGISVDQRDRTEPRLDEQLVANSYEANIYRARPVIIRDGSTETRVVSAYRTARQIAKEAAIQLHDEDTVSLAASKNVMTDGTAEVMTITRAKAFTFVFYGKTETAYSQASTVAAMLTEKRITLTEKDGVSPSLNTPLSTGMTVKVWRDGTQTVTVDEDVAFDTKQIRDANHERGYKEVQTKGEPGRRTVSYEISTKNGVEVARKEINSTITKQPIQQVEVIGVKGMYTTPSENEQITWEFLVGKGLTREQTAGIMGNLMQEHGFQTSGDGLAQWTGSRQSRLRSMFPDSYMTIQSQLDYLWYELSEPYAKVLNAIRAQTTVEGATITFQNQYERCGICVEDRRIQFAYNILASH</sequence>
<dbReference type="Pfam" id="PF03990">
    <property type="entry name" value="DUF348"/>
    <property type="match status" value="3"/>
</dbReference>
<dbReference type="STRING" id="1332188.L336_0271"/>
<organism evidence="3 4">
    <name type="scientific">Candidatus Saccharimonas aalborgensis</name>
    <dbReference type="NCBI Taxonomy" id="1332188"/>
    <lineage>
        <taxon>Bacteria</taxon>
        <taxon>Candidatus Saccharimonadota</taxon>
        <taxon>Candidatus Saccharimonadia</taxon>
        <taxon>Candidatus Saccharimonadales</taxon>
        <taxon>Candidatus Saccharimonadaceae</taxon>
        <taxon>Candidatus Saccharimonas</taxon>
    </lineage>
</organism>
<dbReference type="InterPro" id="IPR011098">
    <property type="entry name" value="G5_dom"/>
</dbReference>
<dbReference type="InterPro" id="IPR007137">
    <property type="entry name" value="DUF348"/>
</dbReference>
<feature type="domain" description="G5" evidence="2">
    <location>
        <begin position="219"/>
        <end position="299"/>
    </location>
</feature>
<dbReference type="EMBL" id="CP005957">
    <property type="protein sequence ID" value="AGL61980.1"/>
    <property type="molecule type" value="Genomic_DNA"/>
</dbReference>
<dbReference type="RefSeq" id="WP_015641430.1">
    <property type="nucleotide sequence ID" value="NC_021219.1"/>
</dbReference>
<dbReference type="OrthoDB" id="9766277at2"/>
<dbReference type="Proteomes" id="UP000013893">
    <property type="component" value="Chromosome"/>
</dbReference>
<dbReference type="Pfam" id="PF07501">
    <property type="entry name" value="G5"/>
    <property type="match status" value="1"/>
</dbReference>
<proteinExistence type="predicted"/>
<dbReference type="KEGG" id="saal:L336_0271"/>
<accession>R4PUX7</accession>
<reference evidence="3 4" key="1">
    <citation type="journal article" date="2013" name="Nat. Biotechnol.">
        <title>Genome sequences of rare, uncultured bacteria obtained by differential coverage binning of multiple metagenomes.</title>
        <authorList>
            <person name="Albertsen M."/>
            <person name="Hugenholtz P."/>
            <person name="Skarshewski A."/>
            <person name="Nielsen K.L."/>
            <person name="Tyson G.W."/>
            <person name="Nielsen P.H."/>
        </authorList>
    </citation>
    <scope>NUCLEOTIDE SEQUENCE [LARGE SCALE GENOMIC DNA]</scope>
    <source>
        <strain evidence="3">TM71</strain>
    </source>
</reference>
<dbReference type="PROSITE" id="PS51109">
    <property type="entry name" value="G5"/>
    <property type="match status" value="1"/>
</dbReference>